<evidence type="ECO:0000313" key="2">
    <source>
        <dbReference type="EMBL" id="GLI33992.1"/>
    </source>
</evidence>
<dbReference type="PANTHER" id="PTHR46018:SF2">
    <property type="entry name" value="ZINC PHOSPHODIESTERASE ELAC PROTEIN 1"/>
    <property type="match status" value="1"/>
</dbReference>
<gene>
    <name evidence="2" type="ORF">DAMNIGENAA_14250</name>
</gene>
<dbReference type="InterPro" id="IPR001279">
    <property type="entry name" value="Metallo-B-lactamas"/>
</dbReference>
<dbReference type="CDD" id="cd16272">
    <property type="entry name" value="RNaseZ_MBL-fold"/>
    <property type="match status" value="1"/>
</dbReference>
<name>A0A9W6FRX5_9BACT</name>
<reference evidence="2" key="1">
    <citation type="submission" date="2022-12" db="EMBL/GenBank/DDBJ databases">
        <title>Reference genome sequencing for broad-spectrum identification of bacterial and archaeal isolates by mass spectrometry.</title>
        <authorList>
            <person name="Sekiguchi Y."/>
            <person name="Tourlousse D.M."/>
        </authorList>
    </citation>
    <scope>NUCLEOTIDE SEQUENCE</scope>
    <source>
        <strain evidence="2">ASRB1</strain>
    </source>
</reference>
<organism evidence="2 3">
    <name type="scientific">Desulforhabdus amnigena</name>
    <dbReference type="NCBI Taxonomy" id="40218"/>
    <lineage>
        <taxon>Bacteria</taxon>
        <taxon>Pseudomonadati</taxon>
        <taxon>Thermodesulfobacteriota</taxon>
        <taxon>Syntrophobacteria</taxon>
        <taxon>Syntrophobacterales</taxon>
        <taxon>Syntrophobacteraceae</taxon>
        <taxon>Desulforhabdus</taxon>
    </lineage>
</organism>
<sequence>MRVVFLGVGEACDERYANTSIWLRTETDGLQRSVLLDCGFTVPSLYWRQTTNPDDLDALWISHFHGDHFFGVPALLLRFWETKREKPLTILGQSGVEDMVRRTMELAYPHFLQKLMYPLEFITAEPTREILAVGLKWQFALNGHGQRDLAVRIEDGAHSVFYSGDGLPTPETAALAEGCDLVIHEAFRMEGVTPGHGTVRECIDFSRRARAASLALVHLQRDERKERFSDILNLLKGIEDIQVLLPEPGDELNL</sequence>
<dbReference type="Gene3D" id="3.60.15.10">
    <property type="entry name" value="Ribonuclease Z/Hydroxyacylglutathione hydrolase-like"/>
    <property type="match status" value="1"/>
</dbReference>
<dbReference type="EMBL" id="BSDR01000001">
    <property type="protein sequence ID" value="GLI33992.1"/>
    <property type="molecule type" value="Genomic_DNA"/>
</dbReference>
<dbReference type="InterPro" id="IPR036866">
    <property type="entry name" value="RibonucZ/Hydroxyglut_hydro"/>
</dbReference>
<dbReference type="Pfam" id="PF23023">
    <property type="entry name" value="Anti-Pycsar_Apyc1"/>
    <property type="match status" value="1"/>
</dbReference>
<dbReference type="RefSeq" id="WP_281793267.1">
    <property type="nucleotide sequence ID" value="NZ_BSDR01000001.1"/>
</dbReference>
<dbReference type="Proteomes" id="UP001144372">
    <property type="component" value="Unassembled WGS sequence"/>
</dbReference>
<accession>A0A9W6FRX5</accession>
<dbReference type="SMART" id="SM00849">
    <property type="entry name" value="Lactamase_B"/>
    <property type="match status" value="1"/>
</dbReference>
<evidence type="ECO:0000313" key="3">
    <source>
        <dbReference type="Proteomes" id="UP001144372"/>
    </source>
</evidence>
<dbReference type="GO" id="GO:0042781">
    <property type="term" value="F:3'-tRNA processing endoribonuclease activity"/>
    <property type="evidence" value="ECO:0007669"/>
    <property type="project" value="TreeGrafter"/>
</dbReference>
<evidence type="ECO:0000259" key="1">
    <source>
        <dbReference type="SMART" id="SM00849"/>
    </source>
</evidence>
<proteinExistence type="predicted"/>
<comment type="caution">
    <text evidence="2">The sequence shown here is derived from an EMBL/GenBank/DDBJ whole genome shotgun (WGS) entry which is preliminary data.</text>
</comment>
<dbReference type="AlphaFoldDB" id="A0A9W6FRX5"/>
<keyword evidence="3" id="KW-1185">Reference proteome</keyword>
<feature type="domain" description="Metallo-beta-lactamase" evidence="1">
    <location>
        <begin position="17"/>
        <end position="196"/>
    </location>
</feature>
<protein>
    <submittedName>
        <fullName evidence="2">MBL fold metallo-hydrolase</fullName>
    </submittedName>
</protein>
<dbReference type="PANTHER" id="PTHR46018">
    <property type="entry name" value="ZINC PHOSPHODIESTERASE ELAC PROTEIN 1"/>
    <property type="match status" value="1"/>
</dbReference>
<dbReference type="SUPFAM" id="SSF56281">
    <property type="entry name" value="Metallo-hydrolase/oxidoreductase"/>
    <property type="match status" value="1"/>
</dbReference>